<accession>A0ACC1PLH3</accession>
<comment type="caution">
    <text evidence="1">The sequence shown here is derived from an EMBL/GenBank/DDBJ whole genome shotgun (WGS) entry which is preliminary data.</text>
</comment>
<keyword evidence="2" id="KW-1185">Reference proteome</keyword>
<dbReference type="EMBL" id="JAPDGR010000123">
    <property type="protein sequence ID" value="KAJ2995711.1"/>
    <property type="molecule type" value="Genomic_DNA"/>
</dbReference>
<organism evidence="1 2">
    <name type="scientific">Xylaria curta</name>
    <dbReference type="NCBI Taxonomy" id="42375"/>
    <lineage>
        <taxon>Eukaryota</taxon>
        <taxon>Fungi</taxon>
        <taxon>Dikarya</taxon>
        <taxon>Ascomycota</taxon>
        <taxon>Pezizomycotina</taxon>
        <taxon>Sordariomycetes</taxon>
        <taxon>Xylariomycetidae</taxon>
        <taxon>Xylariales</taxon>
        <taxon>Xylariaceae</taxon>
        <taxon>Xylaria</taxon>
    </lineage>
</organism>
<evidence type="ECO:0000313" key="1">
    <source>
        <dbReference type="EMBL" id="KAJ2995711.1"/>
    </source>
</evidence>
<sequence length="974" mass="110632">MASHHKENTSVTVTPVHSSEGTDACIIVASSSEATTVEIHNPKTLDPLKNWAGSEVGKQENAGLTSVTTASPHDPRAIAETAEITIPVRNVREVNSVTIETNDAESEDANSSGQEEKSADIPLATKKHFITMQHYEGGSFRLPWDLCRTSKGMENLIKVTYVDKAAKRDIENGDYEIFTVDGDRVIPDWWEMLVQPEWKVVIRLASQGLFDNDSSPDAVPDPGSSSDVIQSESKEKEEKFETIYTPKVTYTVTYYTQKMNSEESILICNLSYDDPVVLERWDNNSQELPILEEKVLVTIPWSRSNEYHRDTLGGKPKLGVDDEVNNKSLHIHSPFLLNALRSIIKYSATKPSGSRLGGFEDGEFPYPYADLFYHIQDLLDYKNDTTGPRDNHTPGYNAECDRHIDFLLDYLEKEPTIQHKLLEDRWAKKTPTTTFSGFWLLMKPGSDVYVEEYGQLNAYVVDRISGGVKSAFQGPLALLRRQVKAVEVPVFDNEKDILSLPLFPARFQDDKDGGARKKQLIDRGKKVFRFVKRPTFLEYTGLGLRPGQKKYNRARVVVEHESQPWRQMKLAALRIVGQEEDPFDPTFKWVLPGQKNIGERARRPRCECSECGDIDAVGGRYRTAIFSDYDGINPKERSELSEHQSMLCMSHMFGFILKDRKYDLLDVGCLSDVKIVENAIDDLVMRPEANKDTIKAIVKTYADSDQVGLFSADFIQGKGEGQIFLLHGPPGTGKTLTAESVAEYTRRPLLSITAADLGHEPWLLERNLLQFLTNAKNWDAIVLLDEADVYLERRSTNDIRRNSIVSIFLREMDYFQGILFLTTNRVGHFDEAFMSRIHLSIGYHRLDDKARWQIWDNLFRKLKDDHKNGGQEIRYEYEAKEYVKKSEEVKILQWNGREIRNAFQTAVALAIFEANTAKEKGVADEKSIPEVKESHLTQVVSMSTAFKKYITATHQGMDDVDMAFKLGIRDDKTQ</sequence>
<protein>
    <submittedName>
        <fullName evidence="1">Uncharacterized protein</fullName>
    </submittedName>
</protein>
<dbReference type="Proteomes" id="UP001143856">
    <property type="component" value="Unassembled WGS sequence"/>
</dbReference>
<evidence type="ECO:0000313" key="2">
    <source>
        <dbReference type="Proteomes" id="UP001143856"/>
    </source>
</evidence>
<reference evidence="1" key="1">
    <citation type="submission" date="2022-10" db="EMBL/GenBank/DDBJ databases">
        <title>Genome Sequence of Xylaria curta.</title>
        <authorList>
            <person name="Buettner E."/>
        </authorList>
    </citation>
    <scope>NUCLEOTIDE SEQUENCE</scope>
    <source>
        <strain evidence="1">Babe10</strain>
    </source>
</reference>
<name>A0ACC1PLH3_9PEZI</name>
<proteinExistence type="predicted"/>
<gene>
    <name evidence="1" type="ORF">NUW58_g1198</name>
</gene>